<evidence type="ECO:0000313" key="2">
    <source>
        <dbReference type="Proteomes" id="UP000203733"/>
    </source>
</evidence>
<accession>A4L1Y1</accession>
<name>A4L1Y1_9VIRU</name>
<sequence length="158" mass="18432">MYQNSNSFSNVPAPVTATAESLASSSTATIYNPVTSEEELRSFQIYSNLPKLVYKKVVSLNSKSKPNNLIYQHGCWSHLANDCPWFLLRFVMTAYNFFPYPLNTPRFKVANGIILWPHFKFACYSSFTYTNEMYVYQNSEEVIKIIFHTDRIEFYEKQ</sequence>
<proteinExistence type="predicted"/>
<dbReference type="Proteomes" id="UP000203733">
    <property type="component" value="Segment"/>
</dbReference>
<protein>
    <submittedName>
        <fullName evidence="1">Uncharacterized protein</fullName>
    </submittedName>
</protein>
<dbReference type="RefSeq" id="YP_001111285.1">
    <property type="nucleotide sequence ID" value="NC_009240.1"/>
</dbReference>
<keyword evidence="2" id="KW-1185">Reference proteome</keyword>
<dbReference type="KEGG" id="vg:4960833"/>
<evidence type="ECO:0000313" key="1">
    <source>
        <dbReference type="EMBL" id="ABO45351.1"/>
    </source>
</evidence>
<dbReference type="EMBL" id="EF203088">
    <property type="protein sequence ID" value="ABO45351.1"/>
    <property type="molecule type" value="Genomic_DNA"/>
</dbReference>
<dbReference type="GeneID" id="4960833"/>
<organism evidence="1 2">
    <name type="scientific">Gryllus bimaculatus nudivirus</name>
    <dbReference type="NCBI Taxonomy" id="432587"/>
    <lineage>
        <taxon>Viruses</taxon>
        <taxon>Viruses incertae sedis</taxon>
        <taxon>Naldaviricetes</taxon>
        <taxon>Lefavirales</taxon>
        <taxon>Nudiviridae</taxon>
        <taxon>Alphanudivirus</taxon>
        <taxon>Alphanudivirus grybimaculati</taxon>
    </lineage>
</organism>
<dbReference type="OrthoDB" id="22007at10239"/>
<reference evidence="1 2" key="1">
    <citation type="journal article" date="2007" name="J. Virol.">
        <title>The genome of Gryllus bimaculatus nudivirus indicates an ancient diversification of baculovirus-related nonoccluded nudiviruses of insects.</title>
        <authorList>
            <person name="Wang Y."/>
            <person name="Kleespies R.G."/>
            <person name="Huger A.M."/>
            <person name="Jehle J.A."/>
        </authorList>
    </citation>
    <scope>NUCLEOTIDE SEQUENCE [LARGE SCALE GENOMIC DNA]</scope>
</reference>